<evidence type="ECO:0000313" key="3">
    <source>
        <dbReference type="Proteomes" id="UP001488838"/>
    </source>
</evidence>
<feature type="region of interest" description="Disordered" evidence="1">
    <location>
        <begin position="1"/>
        <end position="21"/>
    </location>
</feature>
<evidence type="ECO:0000256" key="1">
    <source>
        <dbReference type="SAM" id="MobiDB-lite"/>
    </source>
</evidence>
<dbReference type="AlphaFoldDB" id="A0AAW0I772"/>
<name>A0AAW0I772_MYOGA</name>
<gene>
    <name evidence="2" type="ORF">U0070_008257</name>
</gene>
<reference evidence="2 3" key="1">
    <citation type="journal article" date="2023" name="bioRxiv">
        <title>Conserved and derived expression patterns and positive selection on dental genes reveal complex evolutionary context of ever-growing rodent molars.</title>
        <authorList>
            <person name="Calamari Z.T."/>
            <person name="Song A."/>
            <person name="Cohen E."/>
            <person name="Akter M."/>
            <person name="Roy R.D."/>
            <person name="Hallikas O."/>
            <person name="Christensen M.M."/>
            <person name="Li P."/>
            <person name="Marangoni P."/>
            <person name="Jernvall J."/>
            <person name="Klein O.D."/>
        </authorList>
    </citation>
    <scope>NUCLEOTIDE SEQUENCE [LARGE SCALE GENOMIC DNA]</scope>
    <source>
        <strain evidence="2">V071</strain>
    </source>
</reference>
<protein>
    <submittedName>
        <fullName evidence="2">Uncharacterized protein</fullName>
    </submittedName>
</protein>
<keyword evidence="3" id="KW-1185">Reference proteome</keyword>
<organism evidence="2 3">
    <name type="scientific">Myodes glareolus</name>
    <name type="common">Bank vole</name>
    <name type="synonym">Clethrionomys glareolus</name>
    <dbReference type="NCBI Taxonomy" id="447135"/>
    <lineage>
        <taxon>Eukaryota</taxon>
        <taxon>Metazoa</taxon>
        <taxon>Chordata</taxon>
        <taxon>Craniata</taxon>
        <taxon>Vertebrata</taxon>
        <taxon>Euteleostomi</taxon>
        <taxon>Mammalia</taxon>
        <taxon>Eutheria</taxon>
        <taxon>Euarchontoglires</taxon>
        <taxon>Glires</taxon>
        <taxon>Rodentia</taxon>
        <taxon>Myomorpha</taxon>
        <taxon>Muroidea</taxon>
        <taxon>Cricetidae</taxon>
        <taxon>Arvicolinae</taxon>
        <taxon>Myodes</taxon>
    </lineage>
</organism>
<evidence type="ECO:0000313" key="2">
    <source>
        <dbReference type="EMBL" id="KAK7810070.1"/>
    </source>
</evidence>
<dbReference type="EMBL" id="JBBHLL010000205">
    <property type="protein sequence ID" value="KAK7810070.1"/>
    <property type="molecule type" value="Genomic_DNA"/>
</dbReference>
<comment type="caution">
    <text evidence="2">The sequence shown here is derived from an EMBL/GenBank/DDBJ whole genome shotgun (WGS) entry which is preliminary data.</text>
</comment>
<accession>A0AAW0I772</accession>
<proteinExistence type="predicted"/>
<sequence>MSPWNQALAKAATEKARPLGMPHPRSLAAAAVRVALDLPTSVPSCLSKDCSQAVSHRGRLQAQGTPFLPPTSPSSLHVDILRQSWLEPTPPGSPQHCLRAWDTHAAAYCFTRHFAGDGFRRPHPPSVMEGTLHAFYLRTTSQVHDLLSILLAEDATWCGLSTLALAASLAQVHQRGLEPTRELPCFPGIYLKACFLVLQGTESEPPMVLVTLQSAFQASPESTSLRAGQSTPSFIQLNLGTI</sequence>
<dbReference type="Proteomes" id="UP001488838">
    <property type="component" value="Unassembled WGS sequence"/>
</dbReference>